<gene>
    <name evidence="13" type="primary">gyrB</name>
    <name evidence="13" type="ORF">OVS_03790</name>
</gene>
<keyword evidence="8" id="KW-0460">Magnesium</keyword>
<organism evidence="13 14">
    <name type="scientific">Mycoplasma ovis str. Michigan</name>
    <dbReference type="NCBI Taxonomy" id="1415773"/>
    <lineage>
        <taxon>Bacteria</taxon>
        <taxon>Bacillati</taxon>
        <taxon>Mycoplasmatota</taxon>
        <taxon>Mollicutes</taxon>
        <taxon>Mycoplasmataceae</taxon>
        <taxon>Mycoplasma</taxon>
    </lineage>
</organism>
<evidence type="ECO:0000256" key="7">
    <source>
        <dbReference type="ARBA" id="ARBA00022840"/>
    </source>
</evidence>
<dbReference type="NCBIfam" id="NF004189">
    <property type="entry name" value="PRK05644.1"/>
    <property type="match status" value="1"/>
</dbReference>
<comment type="catalytic activity">
    <reaction evidence="1">
        <text>ATP-dependent breakage, passage and rejoining of double-stranded DNA.</text>
        <dbReference type="EC" id="5.6.2.2"/>
    </reaction>
</comment>
<dbReference type="Gene3D" id="3.30.565.10">
    <property type="entry name" value="Histidine kinase-like ATPase, C-terminal domain"/>
    <property type="match status" value="1"/>
</dbReference>
<keyword evidence="9" id="KW-0799">Topoisomerase</keyword>
<dbReference type="EMBL" id="CP006935">
    <property type="protein sequence ID" value="AHC40055.1"/>
    <property type="molecule type" value="Genomic_DNA"/>
</dbReference>
<dbReference type="Pfam" id="PF01751">
    <property type="entry name" value="Toprim"/>
    <property type="match status" value="1"/>
</dbReference>
<dbReference type="InterPro" id="IPR014721">
    <property type="entry name" value="Ribsml_uS5_D2-typ_fold_subgr"/>
</dbReference>
<sequence length="651" mass="74314">MSDEEIKTPLNQEYTDESIQVLQGLEPIRKRPGMYVGSTGIEGLHHLIWEALDNSVDEAVAGFASEINLVIEDNHIVSVEDNGRGIPLGTNINTGLSTIETIFTHIHAGGKFDNSSYKVSGGLHGVGVKCVNALSTFLEVEVKRDDKYCFTKFVNGGQLESKPQINPISGEKGTGTKIRWQPDFSIMEENEYDLSLIKERLERLSFLNKNISFHFGHTPTQEKISFFSEGGLKDWVAKINEGLEPVCPIQSIEIPEKQVMKKEKSNLLKLELAFQYVGGREKGIIYSFCNNIFTSAGGTHLEAVKEGMLNCIREYAFENKMIKNKFDFTKEDIIGGLTLVISIHYTAPTYKGQTKETLINHEIKVPIKEEVDAQLHKYFQDNVDAMESILTHIEQEYRKRLQRERIEEIAREIPRASQLDFADKLADCTIKDPEFSELYIVEGDSAGGSAKSARNREFQAILPIKGKLVNVEKKRSFNVSKNQEAKNLVTAIGCSYSDNFDITKLRYNKIILMTDADVDGAHIRVLLLTFFHRYMYQLIDNGHIYVAQPPLYRASSKKETIYLFDEKEREQFEKERNKSRTFEISRFKGLGEMSPSQLWETTMDPNTRTFLQITRETYEETQEAMNKLMGSDVKPRRSFIEENYFKAKLDI</sequence>
<dbReference type="PRINTS" id="PR00418">
    <property type="entry name" value="TPI2FAMILY"/>
</dbReference>
<accession>A0ABN4BLA3</accession>
<keyword evidence="10" id="KW-0238">DNA-binding</keyword>
<dbReference type="EC" id="5.6.2.2" evidence="4"/>
<keyword evidence="7" id="KW-0067">ATP-binding</keyword>
<dbReference type="InterPro" id="IPR018522">
    <property type="entry name" value="TopoIIA_CS"/>
</dbReference>
<dbReference type="InterPro" id="IPR002288">
    <property type="entry name" value="DNA_gyrase_B_C"/>
</dbReference>
<dbReference type="RefSeq" id="WP_024071516.1">
    <property type="nucleotide sequence ID" value="NC_023062.1"/>
</dbReference>
<dbReference type="PANTHER" id="PTHR45866">
    <property type="entry name" value="DNA GYRASE/TOPOISOMERASE SUBUNIT B"/>
    <property type="match status" value="1"/>
</dbReference>
<evidence type="ECO:0000259" key="12">
    <source>
        <dbReference type="PROSITE" id="PS50880"/>
    </source>
</evidence>
<proteinExistence type="inferred from homology"/>
<evidence type="ECO:0000256" key="6">
    <source>
        <dbReference type="ARBA" id="ARBA00022741"/>
    </source>
</evidence>
<evidence type="ECO:0000256" key="10">
    <source>
        <dbReference type="ARBA" id="ARBA00023125"/>
    </source>
</evidence>
<dbReference type="InterPro" id="IPR036890">
    <property type="entry name" value="HATPase_C_sf"/>
</dbReference>
<evidence type="ECO:0000313" key="13">
    <source>
        <dbReference type="EMBL" id="AHC40055.1"/>
    </source>
</evidence>
<keyword evidence="6" id="KW-0547">Nucleotide-binding</keyword>
<dbReference type="Pfam" id="PF02518">
    <property type="entry name" value="HATPase_c"/>
    <property type="match status" value="1"/>
</dbReference>
<evidence type="ECO:0000313" key="14">
    <source>
        <dbReference type="Proteomes" id="UP000018745"/>
    </source>
</evidence>
<dbReference type="Gene3D" id="3.30.230.10">
    <property type="match status" value="1"/>
</dbReference>
<evidence type="ECO:0000256" key="4">
    <source>
        <dbReference type="ARBA" id="ARBA00012895"/>
    </source>
</evidence>
<dbReference type="PRINTS" id="PR01159">
    <property type="entry name" value="DNAGYRASEB"/>
</dbReference>
<dbReference type="InterPro" id="IPR013759">
    <property type="entry name" value="Topo_IIA_B_C"/>
</dbReference>
<dbReference type="Pfam" id="PF00986">
    <property type="entry name" value="DNA_gyraseB_C"/>
    <property type="match status" value="1"/>
</dbReference>
<dbReference type="InterPro" id="IPR000565">
    <property type="entry name" value="Topo_IIA_B"/>
</dbReference>
<evidence type="ECO:0000256" key="1">
    <source>
        <dbReference type="ARBA" id="ARBA00000185"/>
    </source>
</evidence>
<comment type="similarity">
    <text evidence="3">Belongs to the type II topoisomerase GyrB family.</text>
</comment>
<protein>
    <recommendedName>
        <fullName evidence="4">DNA topoisomerase (ATP-hydrolyzing)</fullName>
        <ecNumber evidence="4">5.6.2.2</ecNumber>
    </recommendedName>
</protein>
<dbReference type="Proteomes" id="UP000018745">
    <property type="component" value="Chromosome"/>
</dbReference>
<feature type="domain" description="Toprim" evidence="12">
    <location>
        <begin position="436"/>
        <end position="550"/>
    </location>
</feature>
<dbReference type="PROSITE" id="PS50880">
    <property type="entry name" value="TOPRIM"/>
    <property type="match status" value="1"/>
</dbReference>
<dbReference type="Pfam" id="PF00204">
    <property type="entry name" value="DNA_gyraseB"/>
    <property type="match status" value="1"/>
</dbReference>
<dbReference type="InterPro" id="IPR020568">
    <property type="entry name" value="Ribosomal_Su5_D2-typ_SF"/>
</dbReference>
<dbReference type="SUPFAM" id="SSF55874">
    <property type="entry name" value="ATPase domain of HSP90 chaperone/DNA topoisomerase II/histidine kinase"/>
    <property type="match status" value="1"/>
</dbReference>
<evidence type="ECO:0000256" key="11">
    <source>
        <dbReference type="ARBA" id="ARBA00023235"/>
    </source>
</evidence>
<dbReference type="PANTHER" id="PTHR45866:SF1">
    <property type="entry name" value="DNA GYRASE SUBUNIT B, MITOCHONDRIAL"/>
    <property type="match status" value="1"/>
</dbReference>
<keyword evidence="11" id="KW-0413">Isomerase</keyword>
<dbReference type="Gene3D" id="3.40.50.670">
    <property type="match status" value="1"/>
</dbReference>
<dbReference type="InterPro" id="IPR013760">
    <property type="entry name" value="Topo_IIA-like_dom_sf"/>
</dbReference>
<evidence type="ECO:0000256" key="3">
    <source>
        <dbReference type="ARBA" id="ARBA00010708"/>
    </source>
</evidence>
<evidence type="ECO:0000256" key="8">
    <source>
        <dbReference type="ARBA" id="ARBA00022842"/>
    </source>
</evidence>
<comment type="cofactor">
    <cofactor evidence="2">
        <name>Mg(2+)</name>
        <dbReference type="ChEBI" id="CHEBI:18420"/>
    </cofactor>
</comment>
<keyword evidence="5" id="KW-0479">Metal-binding</keyword>
<dbReference type="CDD" id="cd16928">
    <property type="entry name" value="HATPase_GyrB-like"/>
    <property type="match status" value="1"/>
</dbReference>
<dbReference type="SUPFAM" id="SSF56719">
    <property type="entry name" value="Type II DNA topoisomerase"/>
    <property type="match status" value="1"/>
</dbReference>
<dbReference type="InterPro" id="IPR006171">
    <property type="entry name" value="TOPRIM_dom"/>
</dbReference>
<dbReference type="PROSITE" id="PS00177">
    <property type="entry name" value="TOPOISOMERASE_II"/>
    <property type="match status" value="1"/>
</dbReference>
<dbReference type="InterPro" id="IPR013506">
    <property type="entry name" value="Topo_IIA_bsu_dom2"/>
</dbReference>
<reference evidence="13 14" key="1">
    <citation type="journal article" date="2014" name="Genome Announc.">
        <title>Complete Genome Sequence of Mycoplasma ovis Strain Michigan, a Hemoplasma of Sheep with Two Distinct 16S rRNA Genes.</title>
        <authorList>
            <person name="Deshuillers P.L."/>
            <person name="Santos A.P."/>
            <person name="do Nascimento N.C."/>
            <person name="Hampel J.A."/>
            <person name="Bergin I.L."/>
            <person name="Dyson M.C."/>
            <person name="Messick J.B."/>
        </authorList>
    </citation>
    <scope>NUCLEOTIDE SEQUENCE [LARGE SCALE GENOMIC DNA]</scope>
    <source>
        <strain evidence="13 14">Michigan</strain>
    </source>
</reference>
<keyword evidence="14" id="KW-1185">Reference proteome</keyword>
<dbReference type="SUPFAM" id="SSF54211">
    <property type="entry name" value="Ribosomal protein S5 domain 2-like"/>
    <property type="match status" value="1"/>
</dbReference>
<evidence type="ECO:0000256" key="2">
    <source>
        <dbReference type="ARBA" id="ARBA00001946"/>
    </source>
</evidence>
<evidence type="ECO:0000256" key="5">
    <source>
        <dbReference type="ARBA" id="ARBA00022723"/>
    </source>
</evidence>
<dbReference type="SMART" id="SM00387">
    <property type="entry name" value="HATPase_c"/>
    <property type="match status" value="1"/>
</dbReference>
<dbReference type="InterPro" id="IPR003594">
    <property type="entry name" value="HATPase_dom"/>
</dbReference>
<dbReference type="SMART" id="SM00433">
    <property type="entry name" value="TOP2c"/>
    <property type="match status" value="1"/>
</dbReference>
<dbReference type="InterPro" id="IPR001241">
    <property type="entry name" value="Topo_IIA"/>
</dbReference>
<name>A0ABN4BLA3_9MOLU</name>
<evidence type="ECO:0000256" key="9">
    <source>
        <dbReference type="ARBA" id="ARBA00023029"/>
    </source>
</evidence>